<dbReference type="InterPro" id="IPR019879">
    <property type="entry name" value="Ammonium_transptr_marine"/>
</dbReference>
<evidence type="ECO:0000256" key="2">
    <source>
        <dbReference type="ARBA" id="ARBA00005887"/>
    </source>
</evidence>
<dbReference type="AlphaFoldDB" id="A0A5D4GZD9"/>
<proteinExistence type="inferred from homology"/>
<feature type="transmembrane region" description="Helical" evidence="8">
    <location>
        <begin position="158"/>
        <end position="176"/>
    </location>
</feature>
<dbReference type="InterPro" id="IPR024041">
    <property type="entry name" value="NH4_transpt_AmtB-like_dom"/>
</dbReference>
<sequence length="465" mass="48435">MRIPTVPTAARSLLGVAALAAVLAIEPALAQEAAEAAEEAAEASDVLVEPSTQVKFILNSLLMLLGGILVFWMAAGFAMLEAGLVRTKNVSMQLLKNIALYSTACFMYYLIGYSIMYPGDAWMISGILGAFGTAGLEAVAVTADAADDITYATTSSDFFFQVMFCATAASIVSGTVAERLKLWPFLVFVVVLTALIYPIQASWKWGGGFLDEMGFLDFAGSTVVHSVGGWAALAGAILIGARKGKYNSDGSVNPLPGSSMPLAFLGTFILWMGWYGFNGASQLAMGTIGDIADVGRVMANTNAGAVGGALAALILTQFLYKKVDLTFVLNGALAGLVSITAEPLTPSLGAATLIGAVGGVIVVLTVPLLDKFRIDDVVGAIPVHLFAGIWGTIAVVFTNGDASIGTQLIAIVVVGVFVFVTSFVLWAILKAVMGLRPTEEDEVLGLDKAEVGVEAYPEFGAGTIR</sequence>
<keyword evidence="5 8" id="KW-1133">Transmembrane helix</keyword>
<feature type="signal peptide" evidence="9">
    <location>
        <begin position="1"/>
        <end position="30"/>
    </location>
</feature>
<organism evidence="11 12">
    <name type="scientific">Neoaquamicrobium microcysteis</name>
    <dbReference type="NCBI Taxonomy" id="2682781"/>
    <lineage>
        <taxon>Bacteria</taxon>
        <taxon>Pseudomonadati</taxon>
        <taxon>Pseudomonadota</taxon>
        <taxon>Alphaproteobacteria</taxon>
        <taxon>Hyphomicrobiales</taxon>
        <taxon>Phyllobacteriaceae</taxon>
        <taxon>Neoaquamicrobium</taxon>
    </lineage>
</organism>
<dbReference type="PANTHER" id="PTHR11730:SF62">
    <property type="entry name" value="AMMONIUM TRANSPORTER SLL1017-RELATED"/>
    <property type="match status" value="1"/>
</dbReference>
<accession>A0A5D4GZD9</accession>
<evidence type="ECO:0000256" key="5">
    <source>
        <dbReference type="ARBA" id="ARBA00022989"/>
    </source>
</evidence>
<name>A0A5D4GZD9_9HYPH</name>
<keyword evidence="4 8" id="KW-0812">Transmembrane</keyword>
<dbReference type="InterPro" id="IPR018047">
    <property type="entry name" value="Ammonium_transpt_CS"/>
</dbReference>
<reference evidence="11 12" key="1">
    <citation type="submission" date="2019-08" db="EMBL/GenBank/DDBJ databases">
        <authorList>
            <person name="Seo Y.L."/>
        </authorList>
    </citation>
    <scope>NUCLEOTIDE SEQUENCE [LARGE SCALE GENOMIC DNA]</scope>
    <source>
        <strain evidence="11 12">MaA-C15</strain>
    </source>
</reference>
<dbReference type="RefSeq" id="WP_148913759.1">
    <property type="nucleotide sequence ID" value="NZ_VSZS01000057.1"/>
</dbReference>
<dbReference type="NCBIfam" id="TIGR03644">
    <property type="entry name" value="marine_trans_1"/>
    <property type="match status" value="1"/>
</dbReference>
<dbReference type="PROSITE" id="PS01219">
    <property type="entry name" value="AMMONIUM_TRANSP"/>
    <property type="match status" value="1"/>
</dbReference>
<evidence type="ECO:0000313" key="12">
    <source>
        <dbReference type="Proteomes" id="UP000323258"/>
    </source>
</evidence>
<feature type="chain" id="PRO_5022740752" evidence="9">
    <location>
        <begin position="31"/>
        <end position="465"/>
    </location>
</feature>
<protein>
    <submittedName>
        <fullName evidence="11">Ammonium transporter</fullName>
    </submittedName>
</protein>
<dbReference type="GO" id="GO:0016020">
    <property type="term" value="C:membrane"/>
    <property type="evidence" value="ECO:0007669"/>
    <property type="project" value="UniProtKB-SubCell"/>
</dbReference>
<feature type="transmembrane region" description="Helical" evidence="8">
    <location>
        <begin position="182"/>
        <end position="203"/>
    </location>
</feature>
<evidence type="ECO:0000256" key="6">
    <source>
        <dbReference type="ARBA" id="ARBA00023136"/>
    </source>
</evidence>
<keyword evidence="6 8" id="KW-0472">Membrane</keyword>
<feature type="transmembrane region" description="Helical" evidence="8">
    <location>
        <begin position="54"/>
        <end position="77"/>
    </location>
</feature>
<evidence type="ECO:0000256" key="3">
    <source>
        <dbReference type="ARBA" id="ARBA00022448"/>
    </source>
</evidence>
<feature type="transmembrane region" description="Helical" evidence="8">
    <location>
        <begin position="259"/>
        <end position="277"/>
    </location>
</feature>
<gene>
    <name evidence="11" type="ORF">FY036_05750</name>
</gene>
<feature type="transmembrane region" description="Helical" evidence="8">
    <location>
        <begin position="122"/>
        <end position="146"/>
    </location>
</feature>
<dbReference type="EMBL" id="VSZS01000057">
    <property type="protein sequence ID" value="TYR33996.1"/>
    <property type="molecule type" value="Genomic_DNA"/>
</dbReference>
<keyword evidence="12" id="KW-1185">Reference proteome</keyword>
<reference evidence="11 12" key="2">
    <citation type="submission" date="2019-09" db="EMBL/GenBank/DDBJ databases">
        <title>Mesorhizobium sp. MaA-C15 isolated from Microcystis aeruginosa.</title>
        <authorList>
            <person name="Jeong S.E."/>
            <person name="Jin H.M."/>
            <person name="Jeon C.O."/>
        </authorList>
    </citation>
    <scope>NUCLEOTIDE SEQUENCE [LARGE SCALE GENOMIC DNA]</scope>
    <source>
        <strain evidence="11 12">MaA-C15</strain>
    </source>
</reference>
<evidence type="ECO:0000259" key="10">
    <source>
        <dbReference type="Pfam" id="PF00909"/>
    </source>
</evidence>
<dbReference type="GO" id="GO:0008519">
    <property type="term" value="F:ammonium channel activity"/>
    <property type="evidence" value="ECO:0007669"/>
    <property type="project" value="InterPro"/>
</dbReference>
<feature type="domain" description="Ammonium transporter AmtB-like" evidence="10">
    <location>
        <begin position="62"/>
        <end position="456"/>
    </location>
</feature>
<feature type="transmembrane region" description="Helical" evidence="8">
    <location>
        <begin position="297"/>
        <end position="320"/>
    </location>
</feature>
<evidence type="ECO:0000256" key="9">
    <source>
        <dbReference type="SAM" id="SignalP"/>
    </source>
</evidence>
<evidence type="ECO:0000256" key="7">
    <source>
        <dbReference type="ARBA" id="ARBA00023177"/>
    </source>
</evidence>
<comment type="caution">
    <text evidence="11">The sequence shown here is derived from an EMBL/GenBank/DDBJ whole genome shotgun (WGS) entry which is preliminary data.</text>
</comment>
<dbReference type="SUPFAM" id="SSF111352">
    <property type="entry name" value="Ammonium transporter"/>
    <property type="match status" value="1"/>
</dbReference>
<feature type="transmembrane region" description="Helical" evidence="8">
    <location>
        <begin position="377"/>
        <end position="398"/>
    </location>
</feature>
<dbReference type="Proteomes" id="UP000323258">
    <property type="component" value="Unassembled WGS sequence"/>
</dbReference>
<dbReference type="PANTHER" id="PTHR11730">
    <property type="entry name" value="AMMONIUM TRANSPORTER"/>
    <property type="match status" value="1"/>
</dbReference>
<keyword evidence="9" id="KW-0732">Signal</keyword>
<dbReference type="InterPro" id="IPR029020">
    <property type="entry name" value="Ammonium/urea_transptr"/>
</dbReference>
<dbReference type="GO" id="GO:0097272">
    <property type="term" value="P:ammonium homeostasis"/>
    <property type="evidence" value="ECO:0007669"/>
    <property type="project" value="TreeGrafter"/>
</dbReference>
<evidence type="ECO:0000256" key="1">
    <source>
        <dbReference type="ARBA" id="ARBA00004141"/>
    </source>
</evidence>
<evidence type="ECO:0000256" key="8">
    <source>
        <dbReference type="SAM" id="Phobius"/>
    </source>
</evidence>
<feature type="transmembrane region" description="Helical" evidence="8">
    <location>
        <begin position="404"/>
        <end position="429"/>
    </location>
</feature>
<dbReference type="Gene3D" id="1.10.3430.10">
    <property type="entry name" value="Ammonium transporter AmtB like domains"/>
    <property type="match status" value="1"/>
</dbReference>
<feature type="transmembrane region" description="Helical" evidence="8">
    <location>
        <begin position="348"/>
        <end position="370"/>
    </location>
</feature>
<evidence type="ECO:0000256" key="4">
    <source>
        <dbReference type="ARBA" id="ARBA00022692"/>
    </source>
</evidence>
<dbReference type="Pfam" id="PF00909">
    <property type="entry name" value="Ammonium_transp"/>
    <property type="match status" value="1"/>
</dbReference>
<comment type="similarity">
    <text evidence="2">Belongs to the ammonia transporter channel (TC 1.A.11.2) family.</text>
</comment>
<keyword evidence="3" id="KW-0813">Transport</keyword>
<feature type="transmembrane region" description="Helical" evidence="8">
    <location>
        <begin position="215"/>
        <end position="239"/>
    </location>
</feature>
<evidence type="ECO:0000313" key="11">
    <source>
        <dbReference type="EMBL" id="TYR33996.1"/>
    </source>
</evidence>
<comment type="subcellular location">
    <subcellularLocation>
        <location evidence="1">Membrane</location>
        <topology evidence="1">Multi-pass membrane protein</topology>
    </subcellularLocation>
</comment>
<feature type="transmembrane region" description="Helical" evidence="8">
    <location>
        <begin position="98"/>
        <end position="116"/>
    </location>
</feature>
<keyword evidence="7" id="KW-0924">Ammonia transport</keyword>
<dbReference type="OrthoDB" id="9814202at2"/>